<dbReference type="InterPro" id="IPR050131">
    <property type="entry name" value="Peptidase_S8_subtilisin-like"/>
</dbReference>
<dbReference type="InterPro" id="IPR023828">
    <property type="entry name" value="Peptidase_S8_Ser-AS"/>
</dbReference>
<dbReference type="PRINTS" id="PR00723">
    <property type="entry name" value="SUBTILISIN"/>
</dbReference>
<dbReference type="AlphaFoldDB" id="A0A1G4BD09"/>
<feature type="region of interest" description="Disordered" evidence="6">
    <location>
        <begin position="260"/>
        <end position="301"/>
    </location>
</feature>
<dbReference type="SUPFAM" id="SSF52743">
    <property type="entry name" value="Subtilisin-like"/>
    <property type="match status" value="1"/>
</dbReference>
<dbReference type="Proteomes" id="UP000176998">
    <property type="component" value="Unassembled WGS sequence"/>
</dbReference>
<dbReference type="InterPro" id="IPR000209">
    <property type="entry name" value="Peptidase_S8/S53_dom"/>
</dbReference>
<feature type="active site" description="Charge relay system" evidence="5">
    <location>
        <position position="352"/>
    </location>
</feature>
<evidence type="ECO:0000256" key="4">
    <source>
        <dbReference type="ARBA" id="ARBA00022825"/>
    </source>
</evidence>
<dbReference type="InterPro" id="IPR022398">
    <property type="entry name" value="Peptidase_S8_His-AS"/>
</dbReference>
<feature type="chain" id="PRO_5009602740" description="Peptidase S8/S53 domain-containing protein" evidence="7">
    <location>
        <begin position="22"/>
        <end position="632"/>
    </location>
</feature>
<feature type="compositionally biased region" description="Polar residues" evidence="6">
    <location>
        <begin position="40"/>
        <end position="63"/>
    </location>
</feature>
<dbReference type="GO" id="GO:0004252">
    <property type="term" value="F:serine-type endopeptidase activity"/>
    <property type="evidence" value="ECO:0007669"/>
    <property type="project" value="UniProtKB-UniRule"/>
</dbReference>
<dbReference type="EMBL" id="MJBS01000037">
    <property type="protein sequence ID" value="OHE99271.1"/>
    <property type="molecule type" value="Genomic_DNA"/>
</dbReference>
<name>A0A1G4BD09_9PEZI</name>
<dbReference type="InterPro" id="IPR015500">
    <property type="entry name" value="Peptidase_S8_subtilisin-rel"/>
</dbReference>
<feature type="active site" description="Charge relay system" evidence="5">
    <location>
        <position position="570"/>
    </location>
</feature>
<reference evidence="9 10" key="1">
    <citation type="submission" date="2016-09" db="EMBL/GenBank/DDBJ databases">
        <authorList>
            <person name="Capua I."/>
            <person name="De Benedictis P."/>
            <person name="Joannis T."/>
            <person name="Lombin L.H."/>
            <person name="Cattoli G."/>
        </authorList>
    </citation>
    <scope>NUCLEOTIDE SEQUENCE [LARGE SCALE GENOMIC DNA]</scope>
    <source>
        <strain evidence="9 10">IMI 309357</strain>
    </source>
</reference>
<evidence type="ECO:0000256" key="5">
    <source>
        <dbReference type="PROSITE-ProRule" id="PRU01240"/>
    </source>
</evidence>
<dbReference type="GeneID" id="34558465"/>
<dbReference type="PANTHER" id="PTHR43806:SF11">
    <property type="entry name" value="CEREVISIN-RELATED"/>
    <property type="match status" value="1"/>
</dbReference>
<dbReference type="STRING" id="1209926.A0A1G4BD09"/>
<keyword evidence="7" id="KW-0732">Signal</keyword>
<dbReference type="OrthoDB" id="1896086at2759"/>
<evidence type="ECO:0000256" key="2">
    <source>
        <dbReference type="ARBA" id="ARBA00022670"/>
    </source>
</evidence>
<feature type="region of interest" description="Disordered" evidence="6">
    <location>
        <begin position="40"/>
        <end position="68"/>
    </location>
</feature>
<gene>
    <name evidence="9" type="ORF">CORC01_05312</name>
</gene>
<dbReference type="Gene3D" id="3.40.50.200">
    <property type="entry name" value="Peptidase S8/S53 domain"/>
    <property type="match status" value="1"/>
</dbReference>
<dbReference type="PROSITE" id="PS51892">
    <property type="entry name" value="SUBTILASE"/>
    <property type="match status" value="1"/>
</dbReference>
<feature type="active site" description="Charge relay system" evidence="5">
    <location>
        <position position="392"/>
    </location>
</feature>
<dbReference type="PROSITE" id="PS00137">
    <property type="entry name" value="SUBTILASE_HIS"/>
    <property type="match status" value="1"/>
</dbReference>
<feature type="region of interest" description="Disordered" evidence="6">
    <location>
        <begin position="141"/>
        <end position="194"/>
    </location>
</feature>
<evidence type="ECO:0000256" key="3">
    <source>
        <dbReference type="ARBA" id="ARBA00022801"/>
    </source>
</evidence>
<dbReference type="PROSITE" id="PS00138">
    <property type="entry name" value="SUBTILASE_SER"/>
    <property type="match status" value="1"/>
</dbReference>
<evidence type="ECO:0000259" key="8">
    <source>
        <dbReference type="Pfam" id="PF00082"/>
    </source>
</evidence>
<feature type="compositionally biased region" description="Low complexity" evidence="6">
    <location>
        <begin position="158"/>
        <end position="194"/>
    </location>
</feature>
<evidence type="ECO:0000313" key="10">
    <source>
        <dbReference type="Proteomes" id="UP000176998"/>
    </source>
</evidence>
<proteinExistence type="inferred from homology"/>
<accession>A0A1G4BD09</accession>
<keyword evidence="4 5" id="KW-0720">Serine protease</keyword>
<evidence type="ECO:0000256" key="7">
    <source>
        <dbReference type="SAM" id="SignalP"/>
    </source>
</evidence>
<comment type="caution">
    <text evidence="9">The sequence shown here is derived from an EMBL/GenBank/DDBJ whole genome shotgun (WGS) entry which is preliminary data.</text>
</comment>
<evidence type="ECO:0000313" key="9">
    <source>
        <dbReference type="EMBL" id="OHE99271.1"/>
    </source>
</evidence>
<dbReference type="InterPro" id="IPR036852">
    <property type="entry name" value="Peptidase_S8/S53_dom_sf"/>
</dbReference>
<feature type="domain" description="Peptidase S8/S53" evidence="8">
    <location>
        <begin position="343"/>
        <end position="589"/>
    </location>
</feature>
<organism evidence="9 10">
    <name type="scientific">Colletotrichum orchidophilum</name>
    <dbReference type="NCBI Taxonomy" id="1209926"/>
    <lineage>
        <taxon>Eukaryota</taxon>
        <taxon>Fungi</taxon>
        <taxon>Dikarya</taxon>
        <taxon>Ascomycota</taxon>
        <taxon>Pezizomycotina</taxon>
        <taxon>Sordariomycetes</taxon>
        <taxon>Hypocreomycetidae</taxon>
        <taxon>Glomerellales</taxon>
        <taxon>Glomerellaceae</taxon>
        <taxon>Colletotrichum</taxon>
    </lineage>
</organism>
<keyword evidence="3 5" id="KW-0378">Hydrolase</keyword>
<dbReference type="PANTHER" id="PTHR43806">
    <property type="entry name" value="PEPTIDASE S8"/>
    <property type="match status" value="1"/>
</dbReference>
<evidence type="ECO:0000256" key="1">
    <source>
        <dbReference type="ARBA" id="ARBA00011073"/>
    </source>
</evidence>
<dbReference type="RefSeq" id="XP_022476420.1">
    <property type="nucleotide sequence ID" value="XM_022616955.1"/>
</dbReference>
<protein>
    <recommendedName>
        <fullName evidence="8">Peptidase S8/S53 domain-containing protein</fullName>
    </recommendedName>
</protein>
<dbReference type="GO" id="GO:0006508">
    <property type="term" value="P:proteolysis"/>
    <property type="evidence" value="ECO:0007669"/>
    <property type="project" value="UniProtKB-KW"/>
</dbReference>
<comment type="similarity">
    <text evidence="1 5">Belongs to the peptidase S8 family.</text>
</comment>
<feature type="signal peptide" evidence="7">
    <location>
        <begin position="1"/>
        <end position="21"/>
    </location>
</feature>
<evidence type="ECO:0000256" key="6">
    <source>
        <dbReference type="SAM" id="MobiDB-lite"/>
    </source>
</evidence>
<sequence length="632" mass="65579">MHPNGLLYGLALLFFSSGAVSLQHQESQFDLMHSKGHSMTRQASVSNTTKPASNAASSTQTLITLDPRTSSRVSSTWTTIGSSNSAPKIQTISGGEVVVAVIGETYLAGVGSGSLVVAGVTHTLAPGAVVLIIGTGAKGDTPEIENLSNPAPTQNQQTSNPTESMPPSSEPSVPSSKSAVPTSTSATSSSTPSSTAVHIPYIILTSQNSTKAEIQELNSTLSSNAAPRSLEEATSDRTGMVAIFKANITSEQAEAISKRAAVAGVTPDERLEEEQPPSSFTPPYTASREETAAGLPGSPRRSLSNPAAISLQYNAVDELKVISQPSGASIANLPGFGYASEAGKGVTIYVIDNGVNVQNSSCAWNEWKGMTGTKGFMYAPGATNDESPFVGHGSCVASKAAGPAYGTAKDANLVSVKMPDTLAISALFTALIEISNDVFQKKLGGKAVINISLLWRLPDKYSSTNTAYRLLLVALMAEDIVIVTASGNSAIFGIDYEKAFPAPVGTDHLTHYPALFGPTTDIIVVGATKNDGSRASFSQGTRNELTVSAPGWVQCASGTSPGTRYLSGTSYAAPAVAGVIAVWLSQDKHKARLQVPGSVAKNVKKMLKAFAYPRVKGGPAVVWNGIDPRGLS</sequence>
<keyword evidence="10" id="KW-1185">Reference proteome</keyword>
<dbReference type="Pfam" id="PF00082">
    <property type="entry name" value="Peptidase_S8"/>
    <property type="match status" value="1"/>
</dbReference>
<keyword evidence="2 5" id="KW-0645">Protease</keyword>
<feature type="compositionally biased region" description="Polar residues" evidence="6">
    <location>
        <begin position="146"/>
        <end position="157"/>
    </location>
</feature>